<feature type="domain" description="Cytochrome c" evidence="6">
    <location>
        <begin position="17"/>
        <end position="106"/>
    </location>
</feature>
<dbReference type="InParanoid" id="A0A5Q0BF54"/>
<dbReference type="GO" id="GO:0046872">
    <property type="term" value="F:metal ion binding"/>
    <property type="evidence" value="ECO:0007669"/>
    <property type="project" value="UniProtKB-KW"/>
</dbReference>
<dbReference type="SUPFAM" id="SSF46626">
    <property type="entry name" value="Cytochrome c"/>
    <property type="match status" value="1"/>
</dbReference>
<dbReference type="AlphaFoldDB" id="A0A5Q0BF54"/>
<keyword evidence="3 4" id="KW-0408">Iron</keyword>
<organism evidence="7 8">
    <name type="scientific">Candidatus Methylospira mobilis</name>
    <dbReference type="NCBI Taxonomy" id="1808979"/>
    <lineage>
        <taxon>Bacteria</taxon>
        <taxon>Pseudomonadati</taxon>
        <taxon>Pseudomonadota</taxon>
        <taxon>Gammaproteobacteria</taxon>
        <taxon>Methylococcales</taxon>
        <taxon>Methylococcaceae</taxon>
        <taxon>Candidatus Methylospira</taxon>
    </lineage>
</organism>
<name>A0A5Q0BF54_9GAMM</name>
<dbReference type="GO" id="GO:0009055">
    <property type="term" value="F:electron transfer activity"/>
    <property type="evidence" value="ECO:0007669"/>
    <property type="project" value="InterPro"/>
</dbReference>
<evidence type="ECO:0000256" key="1">
    <source>
        <dbReference type="ARBA" id="ARBA00022617"/>
    </source>
</evidence>
<reference evidence="7 8" key="1">
    <citation type="submission" date="2019-09" db="EMBL/GenBank/DDBJ databases">
        <title>Ecophysiology of the spiral-shaped methanotroph Methylospira mobilis as revealed by the complete genome sequence.</title>
        <authorList>
            <person name="Oshkin I.Y."/>
            <person name="Dedysh S.N."/>
            <person name="Miroshnikov K."/>
            <person name="Danilova O.V."/>
            <person name="Hakobyan A."/>
            <person name="Liesack W."/>
        </authorList>
    </citation>
    <scope>NUCLEOTIDE SEQUENCE [LARGE SCALE GENOMIC DNA]</scope>
    <source>
        <strain evidence="7 8">Shm1</strain>
    </source>
</reference>
<evidence type="ECO:0000256" key="5">
    <source>
        <dbReference type="SAM" id="SignalP"/>
    </source>
</evidence>
<dbReference type="RefSeq" id="WP_153248455.1">
    <property type="nucleotide sequence ID" value="NZ_CP044205.1"/>
</dbReference>
<evidence type="ECO:0000256" key="3">
    <source>
        <dbReference type="ARBA" id="ARBA00023004"/>
    </source>
</evidence>
<evidence type="ECO:0000313" key="8">
    <source>
        <dbReference type="Proteomes" id="UP000325755"/>
    </source>
</evidence>
<protein>
    <submittedName>
        <fullName evidence="7">Cytochrome C</fullName>
    </submittedName>
</protein>
<dbReference type="KEGG" id="mmob:F6R98_07335"/>
<sequence length="110" mass="11748">MSDIETKHLLFCSVLLLPVLAGAATQESVHAPADAAALTLACSGCHGTQTGVSGLPRLDGMEAPVFIQRMIDFKSGKRVSSIMNRIARGYDESELQKMADYLSRQAPVSP</sequence>
<gene>
    <name evidence="7" type="ORF">F6R98_07335</name>
</gene>
<dbReference type="InterPro" id="IPR009056">
    <property type="entry name" value="Cyt_c-like_dom"/>
</dbReference>
<keyword evidence="8" id="KW-1185">Reference proteome</keyword>
<dbReference type="GO" id="GO:0020037">
    <property type="term" value="F:heme binding"/>
    <property type="evidence" value="ECO:0007669"/>
    <property type="project" value="InterPro"/>
</dbReference>
<keyword evidence="1 4" id="KW-0349">Heme</keyword>
<dbReference type="OrthoDB" id="188778at2"/>
<feature type="chain" id="PRO_5025006605" evidence="5">
    <location>
        <begin position="24"/>
        <end position="110"/>
    </location>
</feature>
<dbReference type="Gene3D" id="1.10.760.10">
    <property type="entry name" value="Cytochrome c-like domain"/>
    <property type="match status" value="1"/>
</dbReference>
<evidence type="ECO:0000313" key="7">
    <source>
        <dbReference type="EMBL" id="QFY42460.1"/>
    </source>
</evidence>
<keyword evidence="5" id="KW-0732">Signal</keyword>
<dbReference type="PROSITE" id="PS51007">
    <property type="entry name" value="CYTC"/>
    <property type="match status" value="1"/>
</dbReference>
<dbReference type="EMBL" id="CP044205">
    <property type="protein sequence ID" value="QFY42460.1"/>
    <property type="molecule type" value="Genomic_DNA"/>
</dbReference>
<evidence type="ECO:0000259" key="6">
    <source>
        <dbReference type="PROSITE" id="PS51007"/>
    </source>
</evidence>
<evidence type="ECO:0000256" key="4">
    <source>
        <dbReference type="PROSITE-ProRule" id="PRU00433"/>
    </source>
</evidence>
<proteinExistence type="predicted"/>
<evidence type="ECO:0000256" key="2">
    <source>
        <dbReference type="ARBA" id="ARBA00022723"/>
    </source>
</evidence>
<dbReference type="Proteomes" id="UP000325755">
    <property type="component" value="Chromosome"/>
</dbReference>
<accession>A0A5Q0BF54</accession>
<keyword evidence="2 4" id="KW-0479">Metal-binding</keyword>
<feature type="signal peptide" evidence="5">
    <location>
        <begin position="1"/>
        <end position="23"/>
    </location>
</feature>
<dbReference type="InterPro" id="IPR036909">
    <property type="entry name" value="Cyt_c-like_dom_sf"/>
</dbReference>